<dbReference type="Proteomes" id="UP001209570">
    <property type="component" value="Unassembled WGS sequence"/>
</dbReference>
<feature type="compositionally biased region" description="Low complexity" evidence="1">
    <location>
        <begin position="567"/>
        <end position="576"/>
    </location>
</feature>
<feature type="region of interest" description="Disordered" evidence="1">
    <location>
        <begin position="1"/>
        <end position="89"/>
    </location>
</feature>
<evidence type="ECO:0000313" key="3">
    <source>
        <dbReference type="EMBL" id="KAJ0401260.1"/>
    </source>
</evidence>
<organism evidence="3 4">
    <name type="scientific">Pythium insidiosum</name>
    <name type="common">Pythiosis disease agent</name>
    <dbReference type="NCBI Taxonomy" id="114742"/>
    <lineage>
        <taxon>Eukaryota</taxon>
        <taxon>Sar</taxon>
        <taxon>Stramenopiles</taxon>
        <taxon>Oomycota</taxon>
        <taxon>Peronosporomycetes</taxon>
        <taxon>Pythiales</taxon>
        <taxon>Pythiaceae</taxon>
        <taxon>Pythium</taxon>
    </lineage>
</organism>
<reference evidence="3" key="1">
    <citation type="submission" date="2021-12" db="EMBL/GenBank/DDBJ databases">
        <title>Prjna785345.</title>
        <authorList>
            <person name="Rujirawat T."/>
            <person name="Krajaejun T."/>
        </authorList>
    </citation>
    <scope>NUCLEOTIDE SEQUENCE</scope>
    <source>
        <strain evidence="3">Pi057C3</strain>
    </source>
</reference>
<keyword evidence="4" id="KW-1185">Reference proteome</keyword>
<proteinExistence type="predicted"/>
<dbReference type="SUPFAM" id="SSF51206">
    <property type="entry name" value="cAMP-binding domain-like"/>
    <property type="match status" value="2"/>
</dbReference>
<dbReference type="SMART" id="SM00100">
    <property type="entry name" value="cNMP"/>
    <property type="match status" value="2"/>
</dbReference>
<feature type="compositionally biased region" description="Acidic residues" evidence="1">
    <location>
        <begin position="594"/>
        <end position="614"/>
    </location>
</feature>
<gene>
    <name evidence="3" type="ORF">P43SY_010984</name>
</gene>
<accession>A0AAD5M3U6</accession>
<comment type="caution">
    <text evidence="3">The sequence shown here is derived from an EMBL/GenBank/DDBJ whole genome shotgun (WGS) entry which is preliminary data.</text>
</comment>
<feature type="region of interest" description="Disordered" evidence="1">
    <location>
        <begin position="588"/>
        <end position="625"/>
    </location>
</feature>
<protein>
    <recommendedName>
        <fullName evidence="2">Cyclic nucleotide-binding domain-containing protein</fullName>
    </recommendedName>
</protein>
<evidence type="ECO:0000259" key="2">
    <source>
        <dbReference type="PROSITE" id="PS50042"/>
    </source>
</evidence>
<dbReference type="InterPro" id="IPR014710">
    <property type="entry name" value="RmlC-like_jellyroll"/>
</dbReference>
<dbReference type="PANTHER" id="PTHR23011">
    <property type="entry name" value="CYCLIC NUCLEOTIDE-BINDING DOMAIN CONTAINING PROTEIN"/>
    <property type="match status" value="1"/>
</dbReference>
<feature type="domain" description="Cyclic nucleotide-binding" evidence="2">
    <location>
        <begin position="340"/>
        <end position="386"/>
    </location>
</feature>
<sequence>MTGGLDSPVPSRHASVVARPHGKLSVVAPPPGDVLAPSPSPSPRTPRRESRDTLRAPRRPPGRGGAGQSSAAVSNQSASDAPANAAAAQAGAAEDGKAANADGAGAAAGSGFLEADGGASSRPLRRSRRWVVVRKEVRTNPEITKVSDRVLHIIQMLRKPPEDRLESDIKVLYAWLMSQEKLSSLFTTMSEVSAKKLCKEMEFLHLQAGDIVVNQGDKGNTCFILISGLVSVFVRSPDDQKKYHRMVRASVDGVNVRRMAEQGVITLGNKVATLTPGATFGELCLIEPDSKRSATVVVDPSALNANFIVLTAASYLRMTRSQTIEGTITDHIAFLQHMLVFRKWTKMQLMHLVNSMKLLSVPAGQYIAHKGSDAESFFVILRGDAQESVKITLNEPSDSSSTENRSTVQHCITVELTFLGKFDVAGEYLAAEKKVVTCPVDIRAVTDVDCLRKLFNLHFGGKDLKKHAARALHRLRVIAEQREMWRETRIAQALQYPHFRVPITRKLMRLSGNQCIICGRRTHVAGDELCMELATYHMEAERKKKQRSEEASRAMSRHRISVSPLHQQQHAQLAAAAAAVEAQRAKLRLPSLQEDLDDEEEEDEDEDGEEDRDEDGAARAVGRRRRRPGRLGLRLVQRQWKAAERAGLHAPSAPASPLDRRATTAHDGLSLDRRVTSVTRSVHVSRRRLLERQRTRAERQQHESLDDQIQRIRACWPYRWRELDPPSDEEDPEGARVLPSFERLYRNRPRSPQSPRPATTPRPSPSGPRSRAASVRTAPSPFRPARGVHTVR</sequence>
<name>A0AAD5M3U6_PYTIN</name>
<dbReference type="InterPro" id="IPR000595">
    <property type="entry name" value="cNMP-bd_dom"/>
</dbReference>
<dbReference type="Gene3D" id="2.60.120.10">
    <property type="entry name" value="Jelly Rolls"/>
    <property type="match status" value="2"/>
</dbReference>
<feature type="region of interest" description="Disordered" evidence="1">
    <location>
        <begin position="540"/>
        <end position="576"/>
    </location>
</feature>
<feature type="compositionally biased region" description="Basic and acidic residues" evidence="1">
    <location>
        <begin position="46"/>
        <end position="55"/>
    </location>
</feature>
<dbReference type="CDD" id="cd00038">
    <property type="entry name" value="CAP_ED"/>
    <property type="match status" value="2"/>
</dbReference>
<dbReference type="PANTHER" id="PTHR23011:SF28">
    <property type="entry name" value="CYCLIC NUCLEOTIDE-BINDING DOMAIN CONTAINING PROTEIN"/>
    <property type="match status" value="1"/>
</dbReference>
<feature type="region of interest" description="Disordered" evidence="1">
    <location>
        <begin position="723"/>
        <end position="792"/>
    </location>
</feature>
<feature type="domain" description="Cyclic nucleotide-binding" evidence="2">
    <location>
        <begin position="185"/>
        <end position="298"/>
    </location>
</feature>
<evidence type="ECO:0000313" key="4">
    <source>
        <dbReference type="Proteomes" id="UP001209570"/>
    </source>
</evidence>
<dbReference type="EMBL" id="JAKCXM010000133">
    <property type="protein sequence ID" value="KAJ0401260.1"/>
    <property type="molecule type" value="Genomic_DNA"/>
</dbReference>
<feature type="compositionally biased region" description="Basic and acidic residues" evidence="1">
    <location>
        <begin position="658"/>
        <end position="672"/>
    </location>
</feature>
<feature type="compositionally biased region" description="Basic and acidic residues" evidence="1">
    <location>
        <begin position="540"/>
        <end position="552"/>
    </location>
</feature>
<feature type="compositionally biased region" description="Low complexity" evidence="1">
    <location>
        <begin position="68"/>
        <end position="89"/>
    </location>
</feature>
<evidence type="ECO:0000256" key="1">
    <source>
        <dbReference type="SAM" id="MobiDB-lite"/>
    </source>
</evidence>
<dbReference type="AlphaFoldDB" id="A0AAD5M3U6"/>
<feature type="compositionally biased region" description="Pro residues" evidence="1">
    <location>
        <begin position="752"/>
        <end position="766"/>
    </location>
</feature>
<dbReference type="InterPro" id="IPR018490">
    <property type="entry name" value="cNMP-bd_dom_sf"/>
</dbReference>
<feature type="compositionally biased region" description="Pro residues" evidence="1">
    <location>
        <begin position="28"/>
        <end position="44"/>
    </location>
</feature>
<feature type="region of interest" description="Disordered" evidence="1">
    <location>
        <begin position="644"/>
        <end position="672"/>
    </location>
</feature>
<dbReference type="PROSITE" id="PS50042">
    <property type="entry name" value="CNMP_BINDING_3"/>
    <property type="match status" value="2"/>
</dbReference>